<dbReference type="AlphaFoldDB" id="A0A8A4TUS7"/>
<keyword evidence="2" id="KW-1185">Reference proteome</keyword>
<evidence type="ECO:0000313" key="1">
    <source>
        <dbReference type="EMBL" id="QTD52871.1"/>
    </source>
</evidence>
<reference evidence="1" key="1">
    <citation type="submission" date="2021-03" db="EMBL/GenBank/DDBJ databases">
        <title>Acanthopleuribacteraceae sp. M133.</title>
        <authorList>
            <person name="Wang G."/>
        </authorList>
    </citation>
    <scope>NUCLEOTIDE SEQUENCE</scope>
    <source>
        <strain evidence="1">M133</strain>
    </source>
</reference>
<gene>
    <name evidence="1" type="ORF">J3U87_10370</name>
</gene>
<organism evidence="1 2">
    <name type="scientific">Sulfidibacter corallicola</name>
    <dbReference type="NCBI Taxonomy" id="2818388"/>
    <lineage>
        <taxon>Bacteria</taxon>
        <taxon>Pseudomonadati</taxon>
        <taxon>Acidobacteriota</taxon>
        <taxon>Holophagae</taxon>
        <taxon>Acanthopleuribacterales</taxon>
        <taxon>Acanthopleuribacteraceae</taxon>
        <taxon>Sulfidibacter</taxon>
    </lineage>
</organism>
<dbReference type="EMBL" id="CP071793">
    <property type="protein sequence ID" value="QTD52871.1"/>
    <property type="molecule type" value="Genomic_DNA"/>
</dbReference>
<dbReference type="KEGG" id="scor:J3U87_10370"/>
<sequence length="220" mass="24803">MTGNIAHPQIDRLRPIKVYVVRVFDALVSDISQIGMALESNQSLSVGKQYLFHLKCNERHFMIMANVVRWSLSELRPDSSGSQTPMYSGGVEFVLERSKAEINLLDLLRENTPGEKRSGGPRIEPLYKITVNVGELLNASVLSLTEQTITLRSSVLLDPDEEWALILEDGENSVELLCRVVQVSKKDEDVGYTCKLELMKLKPQSRHAYNEWFLPLATAD</sequence>
<evidence type="ECO:0000313" key="2">
    <source>
        <dbReference type="Proteomes" id="UP000663929"/>
    </source>
</evidence>
<evidence type="ECO:0008006" key="3">
    <source>
        <dbReference type="Google" id="ProtNLM"/>
    </source>
</evidence>
<protein>
    <recommendedName>
        <fullName evidence="3">PilZ domain-containing protein</fullName>
    </recommendedName>
</protein>
<accession>A0A8A4TUS7</accession>
<dbReference type="Proteomes" id="UP000663929">
    <property type="component" value="Chromosome"/>
</dbReference>
<name>A0A8A4TUS7_SULCO</name>
<proteinExistence type="predicted"/>
<dbReference type="RefSeq" id="WP_237382969.1">
    <property type="nucleotide sequence ID" value="NZ_CP071793.1"/>
</dbReference>